<protein>
    <submittedName>
        <fullName evidence="2">Uncharacterized protein</fullName>
    </submittedName>
</protein>
<sequence length="434" mass="48758">MNSLLSSLDRFDAYFRGGKSSDLKHYMECYDKDLDALKCDFHETTILANPEIKKRIKAILKNLNISKAEWNSDFKKKRLTIYQFLLILARKGYSQVDYVIDLIDEKTTISKLSLLLTGGGILLTFISILLATSTFHFVLELIRSCFSSIFAVPILGLFYGLGIGIYHFYSICNDNKITIVNRFRNICFLFLGTSAKVVASFLLILAGATMNPIIAGVFVAGAGVDVIKEIFCLIQEYIQYKLNPPLNDNNLISVHRAHARRVFGYEKRMEALRINLTSAFMIVAIMSLWCFIPGGGIAVALAAISAIGLVYAAKHFWLKYNETSLREHLQEELNYIEGVYASEMEESYSRVNQFDVLEDDELFEDDVDSLGIEPVPKGSMPDKPKTKINYSPSTSSLAGSLPFFRPSIERESVGITSVFYPPTDYSTDNANLTI</sequence>
<keyword evidence="5" id="KW-1185">Reference proteome</keyword>
<evidence type="ECO:0000313" key="2">
    <source>
        <dbReference type="EMBL" id="CEG61589.1"/>
    </source>
</evidence>
<evidence type="ECO:0000313" key="5">
    <source>
        <dbReference type="Proteomes" id="UP000182998"/>
    </source>
</evidence>
<accession>A0A098GGH2</accession>
<dbReference type="HOGENOM" id="CLU_631541_0_0_6"/>
<feature type="transmembrane region" description="Helical" evidence="1">
    <location>
        <begin position="112"/>
        <end position="135"/>
    </location>
</feature>
<feature type="transmembrane region" description="Helical" evidence="1">
    <location>
        <begin position="186"/>
        <end position="207"/>
    </location>
</feature>
<dbReference type="AlphaFoldDB" id="A0A098GGH2"/>
<gene>
    <name evidence="2" type="ORF">LMI_2321</name>
    <name evidence="3" type="ORF">SAMN02982997_01796</name>
</gene>
<feature type="transmembrane region" description="Helical" evidence="1">
    <location>
        <begin position="141"/>
        <end position="166"/>
    </location>
</feature>
<reference evidence="4" key="2">
    <citation type="submission" date="2014-09" db="EMBL/GenBank/DDBJ databases">
        <authorList>
            <person name="Gomez-Valero L."/>
        </authorList>
    </citation>
    <scope>NUCLEOTIDE SEQUENCE [LARGE SCALE GENOMIC DNA]</scope>
    <source>
        <strain evidence="4">ATCC33218</strain>
    </source>
</reference>
<evidence type="ECO:0000313" key="4">
    <source>
        <dbReference type="Proteomes" id="UP000032414"/>
    </source>
</evidence>
<dbReference type="KEGG" id="tmc:LMI_2321"/>
<evidence type="ECO:0000313" key="3">
    <source>
        <dbReference type="EMBL" id="SCY46614.1"/>
    </source>
</evidence>
<dbReference type="Proteomes" id="UP000032414">
    <property type="component" value="Chromosome I"/>
</dbReference>
<dbReference type="EMBL" id="FMVN01000008">
    <property type="protein sequence ID" value="SCY46614.1"/>
    <property type="molecule type" value="Genomic_DNA"/>
</dbReference>
<keyword evidence="1" id="KW-0472">Membrane</keyword>
<reference evidence="2" key="1">
    <citation type="submission" date="2014-09" db="EMBL/GenBank/DDBJ databases">
        <authorList>
            <person name="GOMEZ-VALERO Laura"/>
        </authorList>
    </citation>
    <scope>NUCLEOTIDE SEQUENCE</scope>
    <source>
        <strain evidence="2">ATCC33218</strain>
    </source>
</reference>
<dbReference type="Proteomes" id="UP000182998">
    <property type="component" value="Unassembled WGS sequence"/>
</dbReference>
<feature type="transmembrane region" description="Helical" evidence="1">
    <location>
        <begin position="295"/>
        <end position="313"/>
    </location>
</feature>
<feature type="transmembrane region" description="Helical" evidence="1">
    <location>
        <begin position="271"/>
        <end position="289"/>
    </location>
</feature>
<name>A0A098GGH2_LEGMI</name>
<proteinExistence type="predicted"/>
<reference evidence="3 5" key="3">
    <citation type="submission" date="2016-10" db="EMBL/GenBank/DDBJ databases">
        <authorList>
            <person name="Varghese N."/>
            <person name="Submissions S."/>
        </authorList>
    </citation>
    <scope>NUCLEOTIDE SEQUENCE [LARGE SCALE GENOMIC DNA]</scope>
    <source>
        <strain evidence="3 5">ATCC 33218</strain>
    </source>
</reference>
<organism evidence="2 4">
    <name type="scientific">Legionella micdadei</name>
    <name type="common">Tatlockia micdadei</name>
    <dbReference type="NCBI Taxonomy" id="451"/>
    <lineage>
        <taxon>Bacteria</taxon>
        <taxon>Pseudomonadati</taxon>
        <taxon>Pseudomonadota</taxon>
        <taxon>Gammaproteobacteria</taxon>
        <taxon>Legionellales</taxon>
        <taxon>Legionellaceae</taxon>
        <taxon>Legionella</taxon>
    </lineage>
</organism>
<keyword evidence="1" id="KW-1133">Transmembrane helix</keyword>
<evidence type="ECO:0000256" key="1">
    <source>
        <dbReference type="SAM" id="Phobius"/>
    </source>
</evidence>
<dbReference type="PATRIC" id="fig|451.8.peg.2960"/>
<dbReference type="EMBL" id="LN614830">
    <property type="protein sequence ID" value="CEG61589.1"/>
    <property type="molecule type" value="Genomic_DNA"/>
</dbReference>
<keyword evidence="1" id="KW-0812">Transmembrane</keyword>
<feature type="transmembrane region" description="Helical" evidence="1">
    <location>
        <begin position="213"/>
        <end position="234"/>
    </location>
</feature>